<dbReference type="SUPFAM" id="SSF50129">
    <property type="entry name" value="GroES-like"/>
    <property type="match status" value="1"/>
</dbReference>
<evidence type="ECO:0000256" key="1">
    <source>
        <dbReference type="ARBA" id="ARBA00022857"/>
    </source>
</evidence>
<dbReference type="CDD" id="cd05286">
    <property type="entry name" value="QOR2"/>
    <property type="match status" value="1"/>
</dbReference>
<dbReference type="EMBL" id="CP119956">
    <property type="protein sequence ID" value="WFC97017.1"/>
    <property type="molecule type" value="Genomic_DNA"/>
</dbReference>
<dbReference type="AlphaFoldDB" id="A0AAF0DWX6"/>
<dbReference type="InterPro" id="IPR036291">
    <property type="entry name" value="NAD(P)-bd_dom_sf"/>
</dbReference>
<dbReference type="Pfam" id="PF08240">
    <property type="entry name" value="ADH_N"/>
    <property type="match status" value="1"/>
</dbReference>
<organism evidence="6 7">
    <name type="scientific">Malassezia brasiliensis</name>
    <dbReference type="NCBI Taxonomy" id="1821822"/>
    <lineage>
        <taxon>Eukaryota</taxon>
        <taxon>Fungi</taxon>
        <taxon>Dikarya</taxon>
        <taxon>Basidiomycota</taxon>
        <taxon>Ustilaginomycotina</taxon>
        <taxon>Malasseziomycetes</taxon>
        <taxon>Malasseziales</taxon>
        <taxon>Malasseziaceae</taxon>
        <taxon>Malassezia</taxon>
    </lineage>
</organism>
<name>A0AAF0DWX6_9BASI</name>
<dbReference type="Proteomes" id="UP001216638">
    <property type="component" value="Chromosome 6"/>
</dbReference>
<dbReference type="SMART" id="SM00829">
    <property type="entry name" value="PKS_ER"/>
    <property type="match status" value="1"/>
</dbReference>
<dbReference type="InterPro" id="IPR047618">
    <property type="entry name" value="QOR-like"/>
</dbReference>
<dbReference type="GO" id="GO:0003960">
    <property type="term" value="F:quinone reductase (NADPH) activity"/>
    <property type="evidence" value="ECO:0007669"/>
    <property type="project" value="InterPro"/>
</dbReference>
<dbReference type="GO" id="GO:0035925">
    <property type="term" value="F:mRNA 3'-UTR AU-rich region binding"/>
    <property type="evidence" value="ECO:0007669"/>
    <property type="project" value="TreeGrafter"/>
</dbReference>
<keyword evidence="1" id="KW-0521">NADP</keyword>
<protein>
    <recommendedName>
        <fullName evidence="4">Probable quinone oxidoreductase</fullName>
    </recommendedName>
    <alternativeName>
        <fullName evidence="3">NADPH:quinone reductase</fullName>
    </alternativeName>
</protein>
<dbReference type="InterPro" id="IPR011032">
    <property type="entry name" value="GroES-like_sf"/>
</dbReference>
<evidence type="ECO:0000313" key="7">
    <source>
        <dbReference type="Proteomes" id="UP001216638"/>
    </source>
</evidence>
<dbReference type="InterPro" id="IPR002364">
    <property type="entry name" value="Quin_OxRdtase/zeta-crystal_CS"/>
</dbReference>
<dbReference type="PROSITE" id="PS01162">
    <property type="entry name" value="QOR_ZETA_CRYSTAL"/>
    <property type="match status" value="1"/>
</dbReference>
<feature type="domain" description="Enoyl reductase (ER)" evidence="5">
    <location>
        <begin position="14"/>
        <end position="281"/>
    </location>
</feature>
<dbReference type="FunFam" id="3.40.50.720:FF:000053">
    <property type="entry name" value="Quinone oxidoreductase 1"/>
    <property type="match status" value="1"/>
</dbReference>
<evidence type="ECO:0000259" key="5">
    <source>
        <dbReference type="SMART" id="SM00829"/>
    </source>
</evidence>
<dbReference type="InterPro" id="IPR020843">
    <property type="entry name" value="ER"/>
</dbReference>
<evidence type="ECO:0000256" key="4">
    <source>
        <dbReference type="ARBA" id="ARBA00070796"/>
    </source>
</evidence>
<dbReference type="PANTHER" id="PTHR48106:SF13">
    <property type="entry name" value="QUINONE OXIDOREDUCTASE-RELATED"/>
    <property type="match status" value="1"/>
</dbReference>
<sequence length="315" mass="33540">MVSDMKAIRFHQTGDLDVIVEDTVPVPQCGPTQVVIRTELAGLNFIDLYYRTGLYPCELPRTLGEELGGKIVEVGLEVRDLQVGDRVVALAAGAIAERVVVESKLVVKVPETVDLRSATAVLLQGLTAVTLTQTAYAVQPGDWVLVHAAAGGVGLLLVQVVKALGGRVIGTTSTEKKAELVRSVGAEHVLLYGEGHASAEENAQAVLELTGGGGVQVVYDSVGQTTWDANFTAVARLGTLVSFGQSSGLPAALPLARLSAKNVRVLRPSLFRYLTTREEVVHYANVLFGLLAANQVQVHVWREYLFAADPHPAVC</sequence>
<keyword evidence="2 6" id="KW-0560">Oxidoreductase</keyword>
<dbReference type="GO" id="GO:0008270">
    <property type="term" value="F:zinc ion binding"/>
    <property type="evidence" value="ECO:0007669"/>
    <property type="project" value="InterPro"/>
</dbReference>
<evidence type="ECO:0000256" key="2">
    <source>
        <dbReference type="ARBA" id="ARBA00023002"/>
    </source>
</evidence>
<dbReference type="InterPro" id="IPR013149">
    <property type="entry name" value="ADH-like_C"/>
</dbReference>
<dbReference type="Pfam" id="PF00107">
    <property type="entry name" value="ADH_zinc_N"/>
    <property type="match status" value="1"/>
</dbReference>
<dbReference type="Gene3D" id="3.90.180.10">
    <property type="entry name" value="Medium-chain alcohol dehydrogenases, catalytic domain"/>
    <property type="match status" value="1"/>
</dbReference>
<evidence type="ECO:0000313" key="6">
    <source>
        <dbReference type="EMBL" id="WFC97017.1"/>
    </source>
</evidence>
<dbReference type="GO" id="GO:0070402">
    <property type="term" value="F:NADPH binding"/>
    <property type="evidence" value="ECO:0007669"/>
    <property type="project" value="TreeGrafter"/>
</dbReference>
<dbReference type="PANTHER" id="PTHR48106">
    <property type="entry name" value="QUINONE OXIDOREDUCTASE PIG3-RELATED"/>
    <property type="match status" value="1"/>
</dbReference>
<keyword evidence="7" id="KW-1185">Reference proteome</keyword>
<gene>
    <name evidence="6" type="primary">ZTA1</name>
    <name evidence="6" type="ORF">MBRA1_003684</name>
</gene>
<dbReference type="InterPro" id="IPR013154">
    <property type="entry name" value="ADH-like_N"/>
</dbReference>
<accession>A0AAF0DWX6</accession>
<dbReference type="Gene3D" id="3.40.50.720">
    <property type="entry name" value="NAD(P)-binding Rossmann-like Domain"/>
    <property type="match status" value="1"/>
</dbReference>
<proteinExistence type="predicted"/>
<dbReference type="GO" id="GO:0005829">
    <property type="term" value="C:cytosol"/>
    <property type="evidence" value="ECO:0007669"/>
    <property type="project" value="TreeGrafter"/>
</dbReference>
<dbReference type="SUPFAM" id="SSF51735">
    <property type="entry name" value="NAD(P)-binding Rossmann-fold domains"/>
    <property type="match status" value="1"/>
</dbReference>
<evidence type="ECO:0000256" key="3">
    <source>
        <dbReference type="ARBA" id="ARBA00043088"/>
    </source>
</evidence>
<reference evidence="6" key="1">
    <citation type="submission" date="2023-03" db="EMBL/GenBank/DDBJ databases">
        <title>Mating type loci evolution in Malassezia.</title>
        <authorList>
            <person name="Coelho M.A."/>
        </authorList>
    </citation>
    <scope>NUCLEOTIDE SEQUENCE</scope>
    <source>
        <strain evidence="6">CBS 14135</strain>
    </source>
</reference>